<keyword evidence="3" id="KW-1185">Reference proteome</keyword>
<dbReference type="Pfam" id="PF23928">
    <property type="entry name" value="DUF7266"/>
    <property type="match status" value="1"/>
</dbReference>
<keyword evidence="1" id="KW-1133">Transmembrane helix</keyword>
<dbReference type="EMBL" id="JAMQOM010000002">
    <property type="protein sequence ID" value="MDS0221076.1"/>
    <property type="molecule type" value="Genomic_DNA"/>
</dbReference>
<dbReference type="Proteomes" id="UP001253439">
    <property type="component" value="Unassembled WGS sequence"/>
</dbReference>
<proteinExistence type="predicted"/>
<evidence type="ECO:0000313" key="2">
    <source>
        <dbReference type="EMBL" id="MDS0221076.1"/>
    </source>
</evidence>
<protein>
    <recommendedName>
        <fullName evidence="4">Secreted glycoprotein</fullName>
    </recommendedName>
</protein>
<evidence type="ECO:0008006" key="4">
    <source>
        <dbReference type="Google" id="ProtNLM"/>
    </source>
</evidence>
<organism evidence="2 3">
    <name type="scientific">Haloarcula terrestris</name>
    <dbReference type="NCBI Taxonomy" id="2950533"/>
    <lineage>
        <taxon>Archaea</taxon>
        <taxon>Methanobacteriati</taxon>
        <taxon>Methanobacteriota</taxon>
        <taxon>Stenosarchaea group</taxon>
        <taxon>Halobacteria</taxon>
        <taxon>Halobacteriales</taxon>
        <taxon>Haloarculaceae</taxon>
        <taxon>Haloarcula</taxon>
    </lineage>
</organism>
<dbReference type="AlphaFoldDB" id="A0AAE4JIG3"/>
<reference evidence="2 3" key="1">
    <citation type="submission" date="2022-06" db="EMBL/GenBank/DDBJ databases">
        <title>Haloarcula sp. a new haloarchaeum isolate from saline soil.</title>
        <authorList>
            <person name="Strakova D."/>
            <person name="Galisteo C."/>
            <person name="Sanchez-Porro C."/>
            <person name="Ventosa A."/>
        </authorList>
    </citation>
    <scope>NUCLEOTIDE SEQUENCE [LARGE SCALE GENOMIC DNA]</scope>
    <source>
        <strain evidence="2 3">S1AR25-5A</strain>
    </source>
</reference>
<feature type="transmembrane region" description="Helical" evidence="1">
    <location>
        <begin position="12"/>
        <end position="35"/>
    </location>
</feature>
<comment type="caution">
    <text evidence="2">The sequence shown here is derived from an EMBL/GenBank/DDBJ whole genome shotgun (WGS) entry which is preliminary data.</text>
</comment>
<evidence type="ECO:0000313" key="3">
    <source>
        <dbReference type="Proteomes" id="UP001253439"/>
    </source>
</evidence>
<evidence type="ECO:0000256" key="1">
    <source>
        <dbReference type="SAM" id="Phobius"/>
    </source>
</evidence>
<dbReference type="InterPro" id="IPR055690">
    <property type="entry name" value="DUF7266"/>
</dbReference>
<sequence length="150" mass="15860">MRESRAVSTPLGYALTLAITAVLVTGLLVAGTGFVEQRQESVIREELSVIGQQVAAEFERVDRLVVAADSSGTSLTATTRQTFPERVSGSSYRLSLDPSAERLVLTSAAPEVRVTVSVTNRTTLRESTVDGGTVKVAYNGASDALEVQDG</sequence>
<keyword evidence="1" id="KW-0812">Transmembrane</keyword>
<keyword evidence="1" id="KW-0472">Membrane</keyword>
<accession>A0AAE4JIG3</accession>
<gene>
    <name evidence="2" type="ORF">NDI54_06915</name>
</gene>
<dbReference type="RefSeq" id="WP_310895732.1">
    <property type="nucleotide sequence ID" value="NZ_JAMQOM010000002.1"/>
</dbReference>
<name>A0AAE4JIG3_9EURY</name>